<comment type="cofactor">
    <cofactor evidence="1">
        <name>Zn(2+)</name>
        <dbReference type="ChEBI" id="CHEBI:29105"/>
    </cofactor>
</comment>
<dbReference type="InterPro" id="IPR057247">
    <property type="entry name" value="CARBOXYPEPT_ZN_2"/>
</dbReference>
<evidence type="ECO:0000256" key="7">
    <source>
        <dbReference type="ARBA" id="ARBA00022801"/>
    </source>
</evidence>
<dbReference type="FunFam" id="3.30.70.340:FF:000001">
    <property type="entry name" value="Carboxypeptidase A5"/>
    <property type="match status" value="1"/>
</dbReference>
<dbReference type="GO" id="GO:0005615">
    <property type="term" value="C:extracellular space"/>
    <property type="evidence" value="ECO:0007669"/>
    <property type="project" value="TreeGrafter"/>
</dbReference>
<dbReference type="PROSITE" id="PS00133">
    <property type="entry name" value="CARBOXYPEPT_ZN_2"/>
    <property type="match status" value="1"/>
</dbReference>
<evidence type="ECO:0000256" key="1">
    <source>
        <dbReference type="ARBA" id="ARBA00001947"/>
    </source>
</evidence>
<dbReference type="PANTHER" id="PTHR11705:SF71">
    <property type="entry name" value="CARBOXYPEPTIDASE A2"/>
    <property type="match status" value="1"/>
</dbReference>
<evidence type="ECO:0000256" key="3">
    <source>
        <dbReference type="ARBA" id="ARBA00022645"/>
    </source>
</evidence>
<protein>
    <submittedName>
        <fullName evidence="13">LOW QUALITY PROTEIN: carboxypeptidase A2</fullName>
    </submittedName>
</protein>
<keyword evidence="9" id="KW-0482">Metalloprotease</keyword>
<dbReference type="Proteomes" id="UP001732780">
    <property type="component" value="Chromosome 7"/>
</dbReference>
<evidence type="ECO:0000256" key="10">
    <source>
        <dbReference type="ARBA" id="ARBA00023157"/>
    </source>
</evidence>
<dbReference type="OrthoDB" id="3626597at2759"/>
<dbReference type="Pfam" id="PF02244">
    <property type="entry name" value="Propep_M14"/>
    <property type="match status" value="1"/>
</dbReference>
<evidence type="ECO:0000256" key="11">
    <source>
        <dbReference type="PROSITE-ProRule" id="PRU01379"/>
    </source>
</evidence>
<dbReference type="AlphaFoldDB" id="A0A9W3EF21"/>
<dbReference type="SMART" id="SM00631">
    <property type="entry name" value="Zn_pept"/>
    <property type="match status" value="1"/>
</dbReference>
<dbReference type="GO" id="GO:0004181">
    <property type="term" value="F:metallocarboxypeptidase activity"/>
    <property type="evidence" value="ECO:0007669"/>
    <property type="project" value="InterPro"/>
</dbReference>
<dbReference type="InterPro" id="IPR003146">
    <property type="entry name" value="M14A_act_pep"/>
</dbReference>
<evidence type="ECO:0000256" key="8">
    <source>
        <dbReference type="ARBA" id="ARBA00022833"/>
    </source>
</evidence>
<keyword evidence="3 13" id="KW-0121">Carboxypeptidase</keyword>
<evidence type="ECO:0000313" key="12">
    <source>
        <dbReference type="Proteomes" id="UP001732780"/>
    </source>
</evidence>
<keyword evidence="4" id="KW-0645">Protease</keyword>
<keyword evidence="12" id="KW-1185">Reference proteome</keyword>
<keyword evidence="6" id="KW-0732">Signal</keyword>
<evidence type="ECO:0000256" key="9">
    <source>
        <dbReference type="ARBA" id="ARBA00023049"/>
    </source>
</evidence>
<dbReference type="KEGG" id="cbai:105063207"/>
<keyword evidence="5" id="KW-0479">Metal-binding</keyword>
<keyword evidence="10" id="KW-1015">Disulfide bond</keyword>
<gene>
    <name evidence="13" type="primary">LOC105063207</name>
</gene>
<organism evidence="12 13">
    <name type="scientific">Camelus bactrianus</name>
    <name type="common">Bactrian camel</name>
    <dbReference type="NCBI Taxonomy" id="9837"/>
    <lineage>
        <taxon>Eukaryota</taxon>
        <taxon>Metazoa</taxon>
        <taxon>Chordata</taxon>
        <taxon>Craniata</taxon>
        <taxon>Vertebrata</taxon>
        <taxon>Euteleostomi</taxon>
        <taxon>Mammalia</taxon>
        <taxon>Eutheria</taxon>
        <taxon>Laurasiatheria</taxon>
        <taxon>Artiodactyla</taxon>
        <taxon>Tylopoda</taxon>
        <taxon>Camelidae</taxon>
        <taxon>Camelus</taxon>
    </lineage>
</organism>
<dbReference type="FunFam" id="3.40.630.10:FF:000001">
    <property type="entry name" value="Carboxypeptidase B"/>
    <property type="match status" value="1"/>
</dbReference>
<dbReference type="SUPFAM" id="SSF54897">
    <property type="entry name" value="Protease propeptides/inhibitors"/>
    <property type="match status" value="1"/>
</dbReference>
<dbReference type="GeneID" id="105063207"/>
<dbReference type="PRINTS" id="PR00765">
    <property type="entry name" value="CRBOXYPTASEA"/>
</dbReference>
<dbReference type="PROSITE" id="PS52035">
    <property type="entry name" value="PEPTIDASE_M14"/>
    <property type="match status" value="1"/>
</dbReference>
<keyword evidence="8" id="KW-0862">Zinc</keyword>
<dbReference type="Gene3D" id="3.40.630.10">
    <property type="entry name" value="Zn peptidases"/>
    <property type="match status" value="1"/>
</dbReference>
<reference evidence="13" key="1">
    <citation type="submission" date="2025-08" db="UniProtKB">
        <authorList>
            <consortium name="RefSeq"/>
        </authorList>
    </citation>
    <scope>IDENTIFICATION</scope>
    <source>
        <tissue evidence="13">Blood</tissue>
    </source>
</reference>
<dbReference type="PANTHER" id="PTHR11705">
    <property type="entry name" value="PROTEASE FAMILY M14 CARBOXYPEPTIDASE A,B"/>
    <property type="match status" value="1"/>
</dbReference>
<keyword evidence="7" id="KW-0378">Hydrolase</keyword>
<comment type="similarity">
    <text evidence="2 11">Belongs to the peptidase M14 family.</text>
</comment>
<evidence type="ECO:0000313" key="13">
    <source>
        <dbReference type="RefSeq" id="XP_010945979.2"/>
    </source>
</evidence>
<evidence type="ECO:0000256" key="6">
    <source>
        <dbReference type="ARBA" id="ARBA00022729"/>
    </source>
</evidence>
<evidence type="ECO:0000256" key="2">
    <source>
        <dbReference type="ARBA" id="ARBA00005988"/>
    </source>
</evidence>
<dbReference type="GO" id="GO:0006508">
    <property type="term" value="P:proteolysis"/>
    <property type="evidence" value="ECO:0007669"/>
    <property type="project" value="UniProtKB-KW"/>
</dbReference>
<sequence length="462" mass="52535">MNFMHYDSWVRKCWEAAVEVAICPSFRTYWSDIEFWTLGRPLTIRLILFFGAPFGHIYCQETFVGGQILEIIPRNEEQIKNLVELEPKEHLQLNFWKSPTIPGETAHVRVPFVSIQAVKVFLESQGIVYFIMMESVQVLLDKKNEEMLLYQRREWNGSFNFEAYRILEEISQEMNNLVAEHPGLGCKVNIGYPFENRLMNVLKFSTGGDKLAIWLGAGIHAWEWVTQLSSPWTASKIASDYGNDPSITLILDIMDVFLLPVTNPDGYVLSQTKTHMYRKTRSKLSGSLCVGVDPKWNWDTGFGGPGANNNSCSNSYHRPSANSEVEVKSLEDFTKSHGEVKAIITLHSYSQLFLFPWVYACAESHNFDELEIKNEVAQENAQSLSSLHGTTYKMGPVCLLMYQGSGGSIDWFNDSGIKYSFVFALRDTGLYGFLLLANQTLPTAKGTWLGLKTIKHIQDHPY</sequence>
<accession>A0A9W3EF21</accession>
<evidence type="ECO:0000256" key="5">
    <source>
        <dbReference type="ARBA" id="ARBA00022723"/>
    </source>
</evidence>
<comment type="caution">
    <text evidence="11">Lacks conserved residue(s) required for the propagation of feature annotation.</text>
</comment>
<dbReference type="InterPro" id="IPR000834">
    <property type="entry name" value="Peptidase_M14"/>
</dbReference>
<dbReference type="InterPro" id="IPR036990">
    <property type="entry name" value="M14A-like_propep"/>
</dbReference>
<evidence type="ECO:0000256" key="4">
    <source>
        <dbReference type="ARBA" id="ARBA00022670"/>
    </source>
</evidence>
<dbReference type="GO" id="GO:0008270">
    <property type="term" value="F:zinc ion binding"/>
    <property type="evidence" value="ECO:0007669"/>
    <property type="project" value="InterPro"/>
</dbReference>
<dbReference type="Pfam" id="PF00246">
    <property type="entry name" value="Peptidase_M14"/>
    <property type="match status" value="1"/>
</dbReference>
<dbReference type="SUPFAM" id="SSF53187">
    <property type="entry name" value="Zn-dependent exopeptidases"/>
    <property type="match status" value="1"/>
</dbReference>
<name>A0A9W3EF21_CAMBA</name>
<dbReference type="RefSeq" id="XP_010945979.2">
    <property type="nucleotide sequence ID" value="XM_010947677.2"/>
</dbReference>
<proteinExistence type="inferred from homology"/>
<dbReference type="Gene3D" id="3.30.70.340">
    <property type="entry name" value="Metallocarboxypeptidase-like"/>
    <property type="match status" value="1"/>
</dbReference>